<dbReference type="PANTHER" id="PTHR20531:SF1">
    <property type="entry name" value="N-ALPHA-ACETYLTRANSFERASE 40"/>
    <property type="match status" value="1"/>
</dbReference>
<evidence type="ECO:0000256" key="1">
    <source>
        <dbReference type="ARBA" id="ARBA00004123"/>
    </source>
</evidence>
<dbReference type="InterPro" id="IPR000182">
    <property type="entry name" value="GNAT_dom"/>
</dbReference>
<proteinExistence type="inferred from homology"/>
<dbReference type="AlphaFoldDB" id="W0THL7"/>
<dbReference type="GO" id="GO:0005634">
    <property type="term" value="C:nucleus"/>
    <property type="evidence" value="ECO:0007669"/>
    <property type="project" value="UniProtKB-SubCell"/>
</dbReference>
<dbReference type="OrthoDB" id="424551at2759"/>
<evidence type="ECO:0000256" key="11">
    <source>
        <dbReference type="ARBA" id="ARBA00049524"/>
    </source>
</evidence>
<dbReference type="Pfam" id="PF00583">
    <property type="entry name" value="Acetyltransf_1"/>
    <property type="match status" value="1"/>
</dbReference>
<dbReference type="KEGG" id="kmx:KLMA_60333"/>
<evidence type="ECO:0000313" key="14">
    <source>
        <dbReference type="Proteomes" id="UP000065495"/>
    </source>
</evidence>
<name>W0THL7_KLUMD</name>
<reference evidence="13 14" key="1">
    <citation type="journal article" date="2015" name="Biotechnol. Biofuels">
        <title>Genetic basis of the highly efficient yeast Kluyveromyces marxianus: complete genome sequence and transcriptome analyses.</title>
        <authorList>
            <person name="Lertwattanasakul N."/>
            <person name="Kosaka T."/>
            <person name="Hosoyama A."/>
            <person name="Suzuki Y."/>
            <person name="Rodrussamee N."/>
            <person name="Matsutani M."/>
            <person name="Murata M."/>
            <person name="Fujimoto N."/>
            <person name="Suprayogi"/>
            <person name="Tsuchikane K."/>
            <person name="Limtong S."/>
            <person name="Fujita N."/>
            <person name="Yamada M."/>
        </authorList>
    </citation>
    <scope>NUCLEOTIDE SEQUENCE [LARGE SCALE GENOMIC DNA]</scope>
    <source>
        <strain evidence="14">DMKU3-1042 / BCC 29191 / NBRC 104275</strain>
    </source>
</reference>
<sequence length="216" mass="24555">MSNYNSRHLRLAAETLSTDLNGLSQLEVIFNVYSNRLNFSDVNYVNKVLPRCLQILKGNLGSFYEAHGSSVYGYEKCGNRDEWVKYKWNAMLEKDLVYITVSDRDNSEEICGFISFALSDSLSSEPEHRPALTRSTKPCLFLYEIHLEKSWQSRGLGSLIFSKILEPLASEMNSPSLELCVFTSNQIALDWYRNMGFKTSITFSKDLIGMSKIIAG</sequence>
<accession>W0THL7</accession>
<feature type="domain" description="N-acetyltransferase" evidence="12">
    <location>
        <begin position="82"/>
        <end position="197"/>
    </location>
</feature>
<dbReference type="VEuPathDB" id="FungiDB:KLMA_60333"/>
<keyword evidence="7" id="KW-0808">Transferase</keyword>
<comment type="catalytic activity">
    <reaction evidence="10">
        <text>N-terminal L-seryl-[histone H2A] + acetyl-CoA = N-terminal N(alpha)-acetyl-L-seryl-[histone H2A] + CoA + H(+)</text>
        <dbReference type="Rhea" id="RHEA:50600"/>
        <dbReference type="Rhea" id="RHEA-COMP:12742"/>
        <dbReference type="Rhea" id="RHEA-COMP:12744"/>
        <dbReference type="ChEBI" id="CHEBI:15378"/>
        <dbReference type="ChEBI" id="CHEBI:57287"/>
        <dbReference type="ChEBI" id="CHEBI:57288"/>
        <dbReference type="ChEBI" id="CHEBI:64738"/>
        <dbReference type="ChEBI" id="CHEBI:83690"/>
        <dbReference type="EC" id="2.3.1.257"/>
    </reaction>
</comment>
<evidence type="ECO:0000256" key="2">
    <source>
        <dbReference type="ARBA" id="ARBA00004496"/>
    </source>
</evidence>
<evidence type="ECO:0000256" key="5">
    <source>
        <dbReference type="ARBA" id="ARBA00015043"/>
    </source>
</evidence>
<dbReference type="PANTHER" id="PTHR20531">
    <property type="entry name" value="N-ALPHA-ACETYLTRANSFERASE 40"/>
    <property type="match status" value="1"/>
</dbReference>
<dbReference type="Proteomes" id="UP000065495">
    <property type="component" value="Chromosome 6"/>
</dbReference>
<dbReference type="EMBL" id="AP012218">
    <property type="protein sequence ID" value="BAO41624.1"/>
    <property type="molecule type" value="Genomic_DNA"/>
</dbReference>
<evidence type="ECO:0000256" key="8">
    <source>
        <dbReference type="ARBA" id="ARBA00023242"/>
    </source>
</evidence>
<comment type="similarity">
    <text evidence="3">Belongs to the acetyltransferase family. NAA40 subfamily.</text>
</comment>
<evidence type="ECO:0000313" key="13">
    <source>
        <dbReference type="EMBL" id="BAO41624.1"/>
    </source>
</evidence>
<evidence type="ECO:0000256" key="4">
    <source>
        <dbReference type="ARBA" id="ARBA00012950"/>
    </source>
</evidence>
<evidence type="ECO:0000256" key="9">
    <source>
        <dbReference type="ARBA" id="ARBA00023315"/>
    </source>
</evidence>
<gene>
    <name evidence="13" type="ORF">KLMA_60333</name>
</gene>
<keyword evidence="9" id="KW-0012">Acyltransferase</keyword>
<evidence type="ECO:0000256" key="10">
    <source>
        <dbReference type="ARBA" id="ARBA00047821"/>
    </source>
</evidence>
<dbReference type="SUPFAM" id="SSF55729">
    <property type="entry name" value="Acyl-CoA N-acyltransferases (Nat)"/>
    <property type="match status" value="1"/>
</dbReference>
<dbReference type="InterPro" id="IPR016181">
    <property type="entry name" value="Acyl_CoA_acyltransferase"/>
</dbReference>
<evidence type="ECO:0000256" key="7">
    <source>
        <dbReference type="ARBA" id="ARBA00022679"/>
    </source>
</evidence>
<dbReference type="GO" id="GO:0043998">
    <property type="term" value="F:histone H2A acetyltransferase activity"/>
    <property type="evidence" value="ECO:0007669"/>
    <property type="project" value="InterPro"/>
</dbReference>
<dbReference type="GO" id="GO:0010485">
    <property type="term" value="F:histone H4 acetyltransferase activity"/>
    <property type="evidence" value="ECO:0007669"/>
    <property type="project" value="InterPro"/>
</dbReference>
<dbReference type="Gene3D" id="3.40.630.30">
    <property type="match status" value="1"/>
</dbReference>
<keyword evidence="8" id="KW-0539">Nucleus</keyword>
<dbReference type="RefSeq" id="XP_022677407.1">
    <property type="nucleotide sequence ID" value="XM_022821000.1"/>
</dbReference>
<protein>
    <recommendedName>
        <fullName evidence="5">N-alpha-acetyltransferase 40</fullName>
        <ecNumber evidence="4">2.3.1.257</ecNumber>
    </recommendedName>
</protein>
<dbReference type="GeneID" id="34717550"/>
<dbReference type="InterPro" id="IPR039949">
    <property type="entry name" value="NAA40"/>
</dbReference>
<evidence type="ECO:0000256" key="6">
    <source>
        <dbReference type="ARBA" id="ARBA00022490"/>
    </source>
</evidence>
<organism evidence="13 14">
    <name type="scientific">Kluyveromyces marxianus (strain DMKU3-1042 / BCC 29191 / NBRC 104275)</name>
    <name type="common">Yeast</name>
    <name type="synonym">Candida kefyr</name>
    <dbReference type="NCBI Taxonomy" id="1003335"/>
    <lineage>
        <taxon>Eukaryota</taxon>
        <taxon>Fungi</taxon>
        <taxon>Dikarya</taxon>
        <taxon>Ascomycota</taxon>
        <taxon>Saccharomycotina</taxon>
        <taxon>Saccharomycetes</taxon>
        <taxon>Saccharomycetales</taxon>
        <taxon>Saccharomycetaceae</taxon>
        <taxon>Kluyveromyces</taxon>
    </lineage>
</organism>
<comment type="subcellular location">
    <subcellularLocation>
        <location evidence="2">Cytoplasm</location>
    </subcellularLocation>
    <subcellularLocation>
        <location evidence="1">Nucleus</location>
    </subcellularLocation>
</comment>
<evidence type="ECO:0000259" key="12">
    <source>
        <dbReference type="Pfam" id="PF00583"/>
    </source>
</evidence>
<keyword evidence="6" id="KW-0963">Cytoplasm</keyword>
<dbReference type="EC" id="2.3.1.257" evidence="4"/>
<dbReference type="GO" id="GO:1990189">
    <property type="term" value="F:protein N-terminal-serine acetyltransferase activity"/>
    <property type="evidence" value="ECO:0007669"/>
    <property type="project" value="UniProtKB-EC"/>
</dbReference>
<comment type="catalytic activity">
    <reaction evidence="11">
        <text>N-terminal L-seryl-[histone H4] + acetyl-CoA = N-terminal N(alpha)-acetyl-L-seryl-[histone H4] + CoA + H(+)</text>
        <dbReference type="Rhea" id="RHEA:50596"/>
        <dbReference type="Rhea" id="RHEA-COMP:12740"/>
        <dbReference type="Rhea" id="RHEA-COMP:12743"/>
        <dbReference type="ChEBI" id="CHEBI:15378"/>
        <dbReference type="ChEBI" id="CHEBI:57287"/>
        <dbReference type="ChEBI" id="CHEBI:57288"/>
        <dbReference type="ChEBI" id="CHEBI:64738"/>
        <dbReference type="ChEBI" id="CHEBI:83690"/>
        <dbReference type="EC" id="2.3.1.257"/>
    </reaction>
</comment>
<evidence type="ECO:0000256" key="3">
    <source>
        <dbReference type="ARBA" id="ARBA00008870"/>
    </source>
</evidence>
<dbReference type="GO" id="GO:0005737">
    <property type="term" value="C:cytoplasm"/>
    <property type="evidence" value="ECO:0007669"/>
    <property type="project" value="UniProtKB-SubCell"/>
</dbReference>